<comment type="caution">
    <text evidence="2">The sequence shown here is derived from an EMBL/GenBank/DDBJ whole genome shotgun (WGS) entry which is preliminary data.</text>
</comment>
<feature type="region of interest" description="Disordered" evidence="1">
    <location>
        <begin position="1"/>
        <end position="29"/>
    </location>
</feature>
<gene>
    <name evidence="2" type="ORF">AAF712_002065</name>
</gene>
<name>A0ABR3ABT5_9AGAR</name>
<accession>A0ABR3ABT5</accession>
<evidence type="ECO:0000313" key="3">
    <source>
        <dbReference type="Proteomes" id="UP001437256"/>
    </source>
</evidence>
<evidence type="ECO:0000256" key="1">
    <source>
        <dbReference type="SAM" id="MobiDB-lite"/>
    </source>
</evidence>
<organism evidence="2 3">
    <name type="scientific">Marasmius tenuissimus</name>
    <dbReference type="NCBI Taxonomy" id="585030"/>
    <lineage>
        <taxon>Eukaryota</taxon>
        <taxon>Fungi</taxon>
        <taxon>Dikarya</taxon>
        <taxon>Basidiomycota</taxon>
        <taxon>Agaricomycotina</taxon>
        <taxon>Agaricomycetes</taxon>
        <taxon>Agaricomycetidae</taxon>
        <taxon>Agaricales</taxon>
        <taxon>Marasmiineae</taxon>
        <taxon>Marasmiaceae</taxon>
        <taxon>Marasmius</taxon>
    </lineage>
</organism>
<dbReference type="EMBL" id="JBBXMP010000005">
    <property type="protein sequence ID" value="KAL0070844.1"/>
    <property type="molecule type" value="Genomic_DNA"/>
</dbReference>
<dbReference type="Proteomes" id="UP001437256">
    <property type="component" value="Unassembled WGS sequence"/>
</dbReference>
<keyword evidence="3" id="KW-1185">Reference proteome</keyword>
<proteinExistence type="predicted"/>
<protein>
    <submittedName>
        <fullName evidence="2">Uncharacterized protein</fullName>
    </submittedName>
</protein>
<sequence length="107" mass="12330">MARKRREKDQKPEPSEPTSSQTEIPEEEQWRLINDSGILNKIPRESKPKTLLEEEAPLANEILDAMMYIIPLSSLLLILDILVHNQYGNYPPLMEFVERMATGVPSR</sequence>
<reference evidence="2 3" key="1">
    <citation type="submission" date="2024-05" db="EMBL/GenBank/DDBJ databases">
        <title>A draft genome resource for the thread blight pathogen Marasmius tenuissimus strain MS-2.</title>
        <authorList>
            <person name="Yulfo-Soto G.E."/>
            <person name="Baruah I.K."/>
            <person name="Amoako-Attah I."/>
            <person name="Bukari Y."/>
            <person name="Meinhardt L.W."/>
            <person name="Bailey B.A."/>
            <person name="Cohen S.P."/>
        </authorList>
    </citation>
    <scope>NUCLEOTIDE SEQUENCE [LARGE SCALE GENOMIC DNA]</scope>
    <source>
        <strain evidence="2 3">MS-2</strain>
    </source>
</reference>
<evidence type="ECO:0000313" key="2">
    <source>
        <dbReference type="EMBL" id="KAL0070844.1"/>
    </source>
</evidence>